<feature type="transmembrane region" description="Helical" evidence="1">
    <location>
        <begin position="45"/>
        <end position="64"/>
    </location>
</feature>
<gene>
    <name evidence="2" type="ORF">A3G52_03420</name>
</gene>
<evidence type="ECO:0000313" key="2">
    <source>
        <dbReference type="EMBL" id="OHA41858.1"/>
    </source>
</evidence>
<dbReference type="Gene3D" id="3.40.50.150">
    <property type="entry name" value="Vaccinia Virus protein VP39"/>
    <property type="match status" value="1"/>
</dbReference>
<dbReference type="AlphaFoldDB" id="A0A1G2P0K9"/>
<keyword evidence="1" id="KW-0472">Membrane</keyword>
<dbReference type="Pfam" id="PF13489">
    <property type="entry name" value="Methyltransf_23"/>
    <property type="match status" value="1"/>
</dbReference>
<name>A0A1G2P0K9_9BACT</name>
<accession>A0A1G2P0K9</accession>
<dbReference type="Proteomes" id="UP000177269">
    <property type="component" value="Unassembled WGS sequence"/>
</dbReference>
<dbReference type="SUPFAM" id="SSF53335">
    <property type="entry name" value="S-adenosyl-L-methionine-dependent methyltransferases"/>
    <property type="match status" value="1"/>
</dbReference>
<evidence type="ECO:0000313" key="3">
    <source>
        <dbReference type="Proteomes" id="UP000177269"/>
    </source>
</evidence>
<dbReference type="InterPro" id="IPR029063">
    <property type="entry name" value="SAM-dependent_MTases_sf"/>
</dbReference>
<reference evidence="2 3" key="1">
    <citation type="journal article" date="2016" name="Nat. Commun.">
        <title>Thousands of microbial genomes shed light on interconnected biogeochemical processes in an aquifer system.</title>
        <authorList>
            <person name="Anantharaman K."/>
            <person name="Brown C.T."/>
            <person name="Hug L.A."/>
            <person name="Sharon I."/>
            <person name="Castelle C.J."/>
            <person name="Probst A.J."/>
            <person name="Thomas B.C."/>
            <person name="Singh A."/>
            <person name="Wilkins M.J."/>
            <person name="Karaoz U."/>
            <person name="Brodie E.L."/>
            <person name="Williams K.H."/>
            <person name="Hubbard S.S."/>
            <person name="Banfield J.F."/>
        </authorList>
    </citation>
    <scope>NUCLEOTIDE SEQUENCE [LARGE SCALE GENOMIC DNA]</scope>
</reference>
<evidence type="ECO:0008006" key="4">
    <source>
        <dbReference type="Google" id="ProtNLM"/>
    </source>
</evidence>
<organism evidence="2 3">
    <name type="scientific">Candidatus Taylorbacteria bacterium RIFCSPLOWO2_12_FULL_43_20</name>
    <dbReference type="NCBI Taxonomy" id="1802332"/>
    <lineage>
        <taxon>Bacteria</taxon>
        <taxon>Candidatus Tayloriibacteriota</taxon>
    </lineage>
</organism>
<keyword evidence="1" id="KW-1133">Transmembrane helix</keyword>
<keyword evidence="1" id="KW-0812">Transmembrane</keyword>
<proteinExistence type="predicted"/>
<protein>
    <recommendedName>
        <fullName evidence="4">Methyltransferase type 11 domain-containing protein</fullName>
    </recommendedName>
</protein>
<comment type="caution">
    <text evidence="2">The sequence shown here is derived from an EMBL/GenBank/DDBJ whole genome shotgun (WGS) entry which is preliminary data.</text>
</comment>
<evidence type="ECO:0000256" key="1">
    <source>
        <dbReference type="SAM" id="Phobius"/>
    </source>
</evidence>
<dbReference type="EMBL" id="MHSK01000024">
    <property type="protein sequence ID" value="OHA41858.1"/>
    <property type="molecule type" value="Genomic_DNA"/>
</dbReference>
<sequence length="251" mass="29099">MTQKEALKKSYEILSPFSDNQKWEFDNNLVHLRHITRFIGKDAEILDVGCGIGILALALILLGYKVKGLDKYVFIPSNYYHVRDVERLKKIWASYALEVFNTDLLDEESKKTYGMVVSVATIEHQPYPKRFLTKLLEKTKNGGLIYIATPNITNLMNRLRFLLGRSPVTNIKTFFNEGNDFNGHWREYILSELKLMFTELSIEIVCARNTQSMRPDFSLKKMFKVHRSICRFLAYFVPGTGDTNIIIGRKE</sequence>